<evidence type="ECO:0008006" key="4">
    <source>
        <dbReference type="Google" id="ProtNLM"/>
    </source>
</evidence>
<feature type="signal peptide" evidence="1">
    <location>
        <begin position="1"/>
        <end position="22"/>
    </location>
</feature>
<dbReference type="Proteomes" id="UP000008841">
    <property type="component" value="Chromosome"/>
</dbReference>
<dbReference type="AlphaFoldDB" id="B3EHL8"/>
<organism evidence="2 3">
    <name type="scientific">Chlorobium limicola (strain DSM 245 / NBRC 103803 / 6330)</name>
    <dbReference type="NCBI Taxonomy" id="290315"/>
    <lineage>
        <taxon>Bacteria</taxon>
        <taxon>Pseudomonadati</taxon>
        <taxon>Chlorobiota</taxon>
        <taxon>Chlorobiia</taxon>
        <taxon>Chlorobiales</taxon>
        <taxon>Chlorobiaceae</taxon>
        <taxon>Chlorobium/Pelodictyon group</taxon>
        <taxon>Chlorobium</taxon>
    </lineage>
</organism>
<sequence precursor="true">MIKYNKINIVLFGLFLVSLCVACNSQNEPKNKKIKVVSWGGVIGKQE</sequence>
<proteinExistence type="predicted"/>
<protein>
    <recommendedName>
        <fullName evidence="4">ABC transporter substrate-binding protein</fullName>
    </recommendedName>
</protein>
<evidence type="ECO:0000256" key="1">
    <source>
        <dbReference type="SAM" id="SignalP"/>
    </source>
</evidence>
<gene>
    <name evidence="2" type="ordered locus">Clim_0715</name>
</gene>
<dbReference type="HOGENOM" id="CLU_3166123_0_0_10"/>
<keyword evidence="1" id="KW-0732">Signal</keyword>
<evidence type="ECO:0000313" key="2">
    <source>
        <dbReference type="EMBL" id="ACD89798.1"/>
    </source>
</evidence>
<feature type="chain" id="PRO_5002786129" description="ABC transporter substrate-binding protein" evidence="1">
    <location>
        <begin position="23"/>
        <end position="47"/>
    </location>
</feature>
<name>B3EHL8_CHLL2</name>
<reference evidence="2 3" key="1">
    <citation type="submission" date="2008-05" db="EMBL/GenBank/DDBJ databases">
        <title>Complete sequence of Chlorobium limicola DSM 245.</title>
        <authorList>
            <consortium name="US DOE Joint Genome Institute"/>
            <person name="Lucas S."/>
            <person name="Copeland A."/>
            <person name="Lapidus A."/>
            <person name="Glavina del Rio T."/>
            <person name="Dalin E."/>
            <person name="Tice H."/>
            <person name="Bruce D."/>
            <person name="Goodwin L."/>
            <person name="Pitluck S."/>
            <person name="Schmutz J."/>
            <person name="Larimer F."/>
            <person name="Land M."/>
            <person name="Hauser L."/>
            <person name="Kyrpides N."/>
            <person name="Ovchinnikova G."/>
            <person name="Zhao F."/>
            <person name="Li T."/>
            <person name="Liu Z."/>
            <person name="Overmann J."/>
            <person name="Bryant D.A."/>
            <person name="Richardson P."/>
        </authorList>
    </citation>
    <scope>NUCLEOTIDE SEQUENCE [LARGE SCALE GENOMIC DNA]</scope>
    <source>
        <strain evidence="3">DSM 245 / NBRC 103803 / 6330</strain>
    </source>
</reference>
<evidence type="ECO:0000313" key="3">
    <source>
        <dbReference type="Proteomes" id="UP000008841"/>
    </source>
</evidence>
<dbReference type="EMBL" id="CP001097">
    <property type="protein sequence ID" value="ACD89798.1"/>
    <property type="molecule type" value="Genomic_DNA"/>
</dbReference>
<accession>B3EHL8</accession>
<dbReference type="STRING" id="290315.Clim_0715"/>
<dbReference type="KEGG" id="cli:Clim_0715"/>